<name>A0A6B0TXQ6_IXORI</name>
<accession>A0A6B0TXQ6</accession>
<keyword evidence="1" id="KW-0812">Transmembrane</keyword>
<keyword evidence="1" id="KW-0472">Membrane</keyword>
<reference evidence="2" key="1">
    <citation type="submission" date="2019-12" db="EMBL/GenBank/DDBJ databases">
        <title>An insight into the sialome of adult female Ixodes ricinus ticks feeding for 6 days.</title>
        <authorList>
            <person name="Perner J."/>
            <person name="Ribeiro J.M.C."/>
        </authorList>
    </citation>
    <scope>NUCLEOTIDE SEQUENCE</scope>
    <source>
        <strain evidence="2">Semi-engorged</strain>
        <tissue evidence="2">Salivary glands</tissue>
    </source>
</reference>
<organism evidence="2">
    <name type="scientific">Ixodes ricinus</name>
    <name type="common">Common tick</name>
    <name type="synonym">Acarus ricinus</name>
    <dbReference type="NCBI Taxonomy" id="34613"/>
    <lineage>
        <taxon>Eukaryota</taxon>
        <taxon>Metazoa</taxon>
        <taxon>Ecdysozoa</taxon>
        <taxon>Arthropoda</taxon>
        <taxon>Chelicerata</taxon>
        <taxon>Arachnida</taxon>
        <taxon>Acari</taxon>
        <taxon>Parasitiformes</taxon>
        <taxon>Ixodida</taxon>
        <taxon>Ixodoidea</taxon>
        <taxon>Ixodidae</taxon>
        <taxon>Ixodinae</taxon>
        <taxon>Ixodes</taxon>
    </lineage>
</organism>
<evidence type="ECO:0000313" key="2">
    <source>
        <dbReference type="EMBL" id="MXU84949.1"/>
    </source>
</evidence>
<protein>
    <submittedName>
        <fullName evidence="2">Putative secreted protein</fullName>
    </submittedName>
</protein>
<feature type="transmembrane region" description="Helical" evidence="1">
    <location>
        <begin position="51"/>
        <end position="70"/>
    </location>
</feature>
<dbReference type="AlphaFoldDB" id="A0A6B0TXQ6"/>
<evidence type="ECO:0000256" key="1">
    <source>
        <dbReference type="SAM" id="Phobius"/>
    </source>
</evidence>
<sequence length="83" mass="9899">MSRFLFFFLSLLFIYVLWVISFTLRKGAGFKFYSWQLLFRLPCYVSRSVLYYKPCMTQLAVVSFLFVLFVRMTGNLILERSAP</sequence>
<dbReference type="EMBL" id="GIFC01002866">
    <property type="protein sequence ID" value="MXU84949.1"/>
    <property type="molecule type" value="Transcribed_RNA"/>
</dbReference>
<keyword evidence="1" id="KW-1133">Transmembrane helix</keyword>
<proteinExistence type="predicted"/>